<evidence type="ECO:0000313" key="4">
    <source>
        <dbReference type="Proteomes" id="UP001432401"/>
    </source>
</evidence>
<dbReference type="RefSeq" id="WP_352986449.1">
    <property type="nucleotide sequence ID" value="NZ_JBEQNA010000018.1"/>
</dbReference>
<evidence type="ECO:0000313" key="3">
    <source>
        <dbReference type="EMBL" id="MES0837551.1"/>
    </source>
</evidence>
<organism evidence="3 4">
    <name type="scientific">Nocardiopsis tropica</name>
    <dbReference type="NCBI Taxonomy" id="109330"/>
    <lineage>
        <taxon>Bacteria</taxon>
        <taxon>Bacillati</taxon>
        <taxon>Actinomycetota</taxon>
        <taxon>Actinomycetes</taxon>
        <taxon>Streptosporangiales</taxon>
        <taxon>Nocardiopsidaceae</taxon>
        <taxon>Nocardiopsis</taxon>
    </lineage>
</organism>
<dbReference type="Proteomes" id="UP001432401">
    <property type="component" value="Unassembled WGS sequence"/>
</dbReference>
<comment type="caution">
    <text evidence="3">The sequence shown here is derived from an EMBL/GenBank/DDBJ whole genome shotgun (WGS) entry which is preliminary data.</text>
</comment>
<sequence length="152" mass="16613">MFEDLVKDGVAVVVNAMATDAWPLARDGVVRLFRRKGEEEQQAVARRLDEDAGLLARSDADTALELRTGLAPHWRVRLRLLLEQNPEIAEELRALEAEIRNATGQVPQTVQNNTARDGGQVFGALHGNVIVHQLPPDPGRPEGRGTEGPLDG</sequence>
<keyword evidence="1" id="KW-0175">Coiled coil</keyword>
<reference evidence="3 4" key="1">
    <citation type="submission" date="2024-06" db="EMBL/GenBank/DDBJ databases">
        <authorList>
            <person name="Bataeva Y.V."/>
            <person name="Grigorian L.N."/>
            <person name="Solomentsev V.I."/>
        </authorList>
    </citation>
    <scope>NUCLEOTIDE SEQUENCE [LARGE SCALE GENOMIC DNA]</scope>
    <source>
        <strain evidence="4">SCPM-O-B-12605 (RCAM04882)</strain>
    </source>
</reference>
<feature type="region of interest" description="Disordered" evidence="2">
    <location>
        <begin position="133"/>
        <end position="152"/>
    </location>
</feature>
<evidence type="ECO:0000256" key="1">
    <source>
        <dbReference type="SAM" id="Coils"/>
    </source>
</evidence>
<gene>
    <name evidence="3" type="ORF">ABUK86_27510</name>
</gene>
<evidence type="ECO:0000256" key="2">
    <source>
        <dbReference type="SAM" id="MobiDB-lite"/>
    </source>
</evidence>
<feature type="coiled-coil region" evidence="1">
    <location>
        <begin position="78"/>
        <end position="105"/>
    </location>
</feature>
<dbReference type="EMBL" id="JBEQNB010000018">
    <property type="protein sequence ID" value="MES0837551.1"/>
    <property type="molecule type" value="Genomic_DNA"/>
</dbReference>
<keyword evidence="4" id="KW-1185">Reference proteome</keyword>
<proteinExistence type="predicted"/>
<name>A0ABV2A2G2_9ACTN</name>
<accession>A0ABV2A2G2</accession>
<protein>
    <submittedName>
        <fullName evidence="3">Uncharacterized protein</fullName>
    </submittedName>
</protein>